<evidence type="ECO:0000313" key="2">
    <source>
        <dbReference type="EMBL" id="MED6248214.1"/>
    </source>
</evidence>
<gene>
    <name evidence="2" type="ORF">ATANTOWER_029106</name>
</gene>
<feature type="region of interest" description="Disordered" evidence="1">
    <location>
        <begin position="17"/>
        <end position="52"/>
    </location>
</feature>
<organism evidence="2 3">
    <name type="scientific">Ataeniobius toweri</name>
    <dbReference type="NCBI Taxonomy" id="208326"/>
    <lineage>
        <taxon>Eukaryota</taxon>
        <taxon>Metazoa</taxon>
        <taxon>Chordata</taxon>
        <taxon>Craniata</taxon>
        <taxon>Vertebrata</taxon>
        <taxon>Euteleostomi</taxon>
        <taxon>Actinopterygii</taxon>
        <taxon>Neopterygii</taxon>
        <taxon>Teleostei</taxon>
        <taxon>Neoteleostei</taxon>
        <taxon>Acanthomorphata</taxon>
        <taxon>Ovalentaria</taxon>
        <taxon>Atherinomorphae</taxon>
        <taxon>Cyprinodontiformes</taxon>
        <taxon>Goodeidae</taxon>
        <taxon>Ataeniobius</taxon>
    </lineage>
</organism>
<sequence length="79" mass="8705">MMGDSVFLDRQNSYLHRRSPSLPRDLSFYGDGPRRLRGEKESSGEKVLPRSDPAFAEPDVLPAAGVCLRTIAKYVLPGG</sequence>
<proteinExistence type="predicted"/>
<feature type="compositionally biased region" description="Basic and acidic residues" evidence="1">
    <location>
        <begin position="32"/>
        <end position="49"/>
    </location>
</feature>
<dbReference type="EMBL" id="JAHUTI010049918">
    <property type="protein sequence ID" value="MED6248214.1"/>
    <property type="molecule type" value="Genomic_DNA"/>
</dbReference>
<evidence type="ECO:0000256" key="1">
    <source>
        <dbReference type="SAM" id="MobiDB-lite"/>
    </source>
</evidence>
<name>A0ABU7BFD2_9TELE</name>
<accession>A0ABU7BFD2</accession>
<comment type="caution">
    <text evidence="2">The sequence shown here is derived from an EMBL/GenBank/DDBJ whole genome shotgun (WGS) entry which is preliminary data.</text>
</comment>
<evidence type="ECO:0000313" key="3">
    <source>
        <dbReference type="Proteomes" id="UP001345963"/>
    </source>
</evidence>
<protein>
    <submittedName>
        <fullName evidence="2">Uncharacterized protein</fullName>
    </submittedName>
</protein>
<reference evidence="2 3" key="1">
    <citation type="submission" date="2021-07" db="EMBL/GenBank/DDBJ databases">
        <authorList>
            <person name="Palmer J.M."/>
        </authorList>
    </citation>
    <scope>NUCLEOTIDE SEQUENCE [LARGE SCALE GENOMIC DNA]</scope>
    <source>
        <strain evidence="2 3">AT_MEX2019</strain>
        <tissue evidence="2">Muscle</tissue>
    </source>
</reference>
<dbReference type="Proteomes" id="UP001345963">
    <property type="component" value="Unassembled WGS sequence"/>
</dbReference>
<keyword evidence="3" id="KW-1185">Reference proteome</keyword>